<dbReference type="KEGG" id="pcav:D3880_11475"/>
<dbReference type="OrthoDB" id="7006393at2"/>
<feature type="signal peptide" evidence="1">
    <location>
        <begin position="1"/>
        <end position="23"/>
    </location>
</feature>
<evidence type="ECO:0000313" key="3">
    <source>
        <dbReference type="Proteomes" id="UP000265560"/>
    </source>
</evidence>
<accession>A0A385Z5K6</accession>
<evidence type="ECO:0000313" key="2">
    <source>
        <dbReference type="EMBL" id="AYC32958.1"/>
    </source>
</evidence>
<sequence length="425" mass="44394">MRITLTKISASLLLALTVDSAQAALYAVDPSPPTASNGFFAAWYQDTHGRALDLCLSKAESRRAPGTFMCNLLPNPGVFDPTQPVSWGTNFPDEAFWFAADTSITDAAAGIDLGYVSAVEAAFGSGLPAENDQVSFARIRIRVDVPAAGTYTVTHPYGVEVFTVDTPGIKAINLTRDIGIGSAGDFTGALKGDVGPFLRSKNGPYQEPDPQAGTLDTFIGDPNILEEVTGSPFGTNFVRIEGPNGIRAETKLFAVTGKLSSVPLPTPLLVERTTYSRGGDQGTTQQDIFVLAPPPLGTASFDATPMRGTELGAWYGQSSQVGTGSVSITADNSQVIAGSTPTTKTSPLVDLVTISRAEYSLATSTLTVEAASSDTSAQQGLSIDGIIGPFIDGRLQQQVLPIPPAHVTVISANGGSDTEEVHILP</sequence>
<feature type="chain" id="PRO_5017470420" evidence="1">
    <location>
        <begin position="24"/>
        <end position="425"/>
    </location>
</feature>
<gene>
    <name evidence="2" type="ORF">D3880_11475</name>
</gene>
<keyword evidence="1" id="KW-0732">Signal</keyword>
<reference evidence="3" key="1">
    <citation type="submission" date="2018-09" db="EMBL/GenBank/DDBJ databases">
        <authorList>
            <person name="Zhu H."/>
        </authorList>
    </citation>
    <scope>NUCLEOTIDE SEQUENCE [LARGE SCALE GENOMIC DNA]</scope>
    <source>
        <strain evidence="3">K2W31S-8</strain>
    </source>
</reference>
<name>A0A385Z5K6_9PSED</name>
<dbReference type="AlphaFoldDB" id="A0A385Z5K6"/>
<dbReference type="Proteomes" id="UP000265560">
    <property type="component" value="Chromosome"/>
</dbReference>
<proteinExistence type="predicted"/>
<protein>
    <submittedName>
        <fullName evidence="2">Uncharacterized protein</fullName>
    </submittedName>
</protein>
<dbReference type="RefSeq" id="WP_119893577.1">
    <property type="nucleotide sequence ID" value="NZ_CP032419.1"/>
</dbReference>
<evidence type="ECO:0000256" key="1">
    <source>
        <dbReference type="SAM" id="SignalP"/>
    </source>
</evidence>
<keyword evidence="3" id="KW-1185">Reference proteome</keyword>
<organism evidence="2 3">
    <name type="scientific">Pseudomonas cavernae</name>
    <dbReference type="NCBI Taxonomy" id="2320867"/>
    <lineage>
        <taxon>Bacteria</taxon>
        <taxon>Pseudomonadati</taxon>
        <taxon>Pseudomonadota</taxon>
        <taxon>Gammaproteobacteria</taxon>
        <taxon>Pseudomonadales</taxon>
        <taxon>Pseudomonadaceae</taxon>
        <taxon>Pseudomonas</taxon>
    </lineage>
</organism>
<dbReference type="EMBL" id="CP032419">
    <property type="protein sequence ID" value="AYC32958.1"/>
    <property type="molecule type" value="Genomic_DNA"/>
</dbReference>